<dbReference type="Gene3D" id="1.10.10.60">
    <property type="entry name" value="Homeodomain-like"/>
    <property type="match status" value="1"/>
</dbReference>
<dbReference type="AlphaFoldDB" id="A0AAQ1UR96"/>
<dbReference type="InterPro" id="IPR018060">
    <property type="entry name" value="HTH_AraC"/>
</dbReference>
<dbReference type="SMART" id="SM00342">
    <property type="entry name" value="HTH_ARAC"/>
    <property type="match status" value="1"/>
</dbReference>
<dbReference type="GO" id="GO:0043565">
    <property type="term" value="F:sequence-specific DNA binding"/>
    <property type="evidence" value="ECO:0007669"/>
    <property type="project" value="InterPro"/>
</dbReference>
<evidence type="ECO:0000259" key="4">
    <source>
        <dbReference type="PROSITE" id="PS01124"/>
    </source>
</evidence>
<dbReference type="GO" id="GO:0003700">
    <property type="term" value="F:DNA-binding transcription factor activity"/>
    <property type="evidence" value="ECO:0007669"/>
    <property type="project" value="InterPro"/>
</dbReference>
<dbReference type="Proteomes" id="UP000255283">
    <property type="component" value="Unassembled WGS sequence"/>
</dbReference>
<organism evidence="5 6">
    <name type="scientific">Segatella buccae</name>
    <dbReference type="NCBI Taxonomy" id="28126"/>
    <lineage>
        <taxon>Bacteria</taxon>
        <taxon>Pseudomonadati</taxon>
        <taxon>Bacteroidota</taxon>
        <taxon>Bacteroidia</taxon>
        <taxon>Bacteroidales</taxon>
        <taxon>Prevotellaceae</taxon>
        <taxon>Segatella</taxon>
    </lineage>
</organism>
<dbReference type="PROSITE" id="PS01124">
    <property type="entry name" value="HTH_ARAC_FAMILY_2"/>
    <property type="match status" value="1"/>
</dbReference>
<dbReference type="PANTHER" id="PTHR43280">
    <property type="entry name" value="ARAC-FAMILY TRANSCRIPTIONAL REGULATOR"/>
    <property type="match status" value="1"/>
</dbReference>
<feature type="domain" description="HTH araC/xylS-type" evidence="4">
    <location>
        <begin position="228"/>
        <end position="326"/>
    </location>
</feature>
<reference evidence="5 6" key="1">
    <citation type="submission" date="2018-06" db="EMBL/GenBank/DDBJ databases">
        <authorList>
            <consortium name="Pathogen Informatics"/>
            <person name="Doyle S."/>
        </authorList>
    </citation>
    <scope>NUCLEOTIDE SEQUENCE [LARGE SCALE GENOMIC DNA]</scope>
    <source>
        <strain evidence="5 6">NCTC13063</strain>
    </source>
</reference>
<gene>
    <name evidence="5" type="primary">soxS_2</name>
    <name evidence="5" type="ORF">NCTC13063_02208</name>
</gene>
<comment type="caution">
    <text evidence="5">The sequence shown here is derived from an EMBL/GenBank/DDBJ whole genome shotgun (WGS) entry which is preliminary data.</text>
</comment>
<evidence type="ECO:0000256" key="3">
    <source>
        <dbReference type="ARBA" id="ARBA00023163"/>
    </source>
</evidence>
<dbReference type="SUPFAM" id="SSF46689">
    <property type="entry name" value="Homeodomain-like"/>
    <property type="match status" value="1"/>
</dbReference>
<keyword evidence="2" id="KW-0238">DNA-binding</keyword>
<dbReference type="Pfam" id="PF12833">
    <property type="entry name" value="HTH_18"/>
    <property type="match status" value="1"/>
</dbReference>
<keyword evidence="3" id="KW-0804">Transcription</keyword>
<dbReference type="InterPro" id="IPR009057">
    <property type="entry name" value="Homeodomain-like_sf"/>
</dbReference>
<evidence type="ECO:0000256" key="1">
    <source>
        <dbReference type="ARBA" id="ARBA00023015"/>
    </source>
</evidence>
<dbReference type="PANTHER" id="PTHR43280:SF32">
    <property type="entry name" value="TRANSCRIPTIONAL REGULATORY PROTEIN"/>
    <property type="match status" value="1"/>
</dbReference>
<protein>
    <submittedName>
        <fullName evidence="5">Regulatory protein soxS</fullName>
    </submittedName>
</protein>
<name>A0AAQ1UR96_9BACT</name>
<proteinExistence type="predicted"/>
<evidence type="ECO:0000256" key="2">
    <source>
        <dbReference type="ARBA" id="ARBA00023125"/>
    </source>
</evidence>
<evidence type="ECO:0000313" key="6">
    <source>
        <dbReference type="Proteomes" id="UP000255283"/>
    </source>
</evidence>
<keyword evidence="1" id="KW-0805">Transcription regulation</keyword>
<evidence type="ECO:0000313" key="5">
    <source>
        <dbReference type="EMBL" id="SUB96450.1"/>
    </source>
</evidence>
<accession>A0AAQ1UR96</accession>
<dbReference type="EMBL" id="UGTJ01000002">
    <property type="protein sequence ID" value="SUB96450.1"/>
    <property type="molecule type" value="Genomic_DNA"/>
</dbReference>
<sequence>MPPIYYLCKQKSAIRQLFIRATLYNKMDNMTENLRHLTLGQLKEIIDRNDVAKMNSLLTENLGVTMKVTKAVLGSFVHTPLYLPEMRLIMVRRGTASPTINLLRHSVEAGTLMFFAPHSIVEANNLSDDLEGEGITMTDDFFHLTVGDHLPPAFDGRQRDFRLRLNARQMAYAEELLRLIYQSIRTTECHAQVTIHLASAFLWYVNNLWQQQQQREQQGFSREQQLFTRFIALVNEQAATHHTIDFYASALCLSPRYMGRLIKEVSGRSAKEWIDDAIVTGAKVRLKHSDRLVRQIADEMNFPNVSFFCKYFKRMTGLTPNEYKHRDI</sequence>